<evidence type="ECO:0000256" key="1">
    <source>
        <dbReference type="SAM" id="MobiDB-lite"/>
    </source>
</evidence>
<evidence type="ECO:0000313" key="3">
    <source>
        <dbReference type="Proteomes" id="UP000637980"/>
    </source>
</evidence>
<reference evidence="3" key="1">
    <citation type="journal article" date="2019" name="Int. J. Syst. Evol. Microbiol.">
        <title>The Global Catalogue of Microorganisms (GCM) 10K type strain sequencing project: providing services to taxonomists for standard genome sequencing and annotation.</title>
        <authorList>
            <consortium name="The Broad Institute Genomics Platform"/>
            <consortium name="The Broad Institute Genome Sequencing Center for Infectious Disease"/>
            <person name="Wu L."/>
            <person name="Ma J."/>
        </authorList>
    </citation>
    <scope>NUCLEOTIDE SEQUENCE [LARGE SCALE GENOMIC DNA]</scope>
    <source>
        <strain evidence="3">KCTC 12861</strain>
    </source>
</reference>
<dbReference type="RefSeq" id="WP_189436958.1">
    <property type="nucleotide sequence ID" value="NZ_BMXE01000004.1"/>
</dbReference>
<sequence>MSEGLNTLTQRSADNRVPADSDITEALATITEQIEMAHALDDHEHKGELRKVEVVMRRLSREAGYILPDQQA</sequence>
<gene>
    <name evidence="2" type="ORF">GCM10007094_23130</name>
</gene>
<accession>A0ABQ3ECI5</accession>
<dbReference type="EMBL" id="BMXE01000004">
    <property type="protein sequence ID" value="GHB33699.1"/>
    <property type="molecule type" value="Genomic_DNA"/>
</dbReference>
<dbReference type="Proteomes" id="UP000637980">
    <property type="component" value="Unassembled WGS sequence"/>
</dbReference>
<feature type="region of interest" description="Disordered" evidence="1">
    <location>
        <begin position="1"/>
        <end position="20"/>
    </location>
</feature>
<organism evidence="2 3">
    <name type="scientific">Pseudovibrio japonicus</name>
    <dbReference type="NCBI Taxonomy" id="366534"/>
    <lineage>
        <taxon>Bacteria</taxon>
        <taxon>Pseudomonadati</taxon>
        <taxon>Pseudomonadota</taxon>
        <taxon>Alphaproteobacteria</taxon>
        <taxon>Hyphomicrobiales</taxon>
        <taxon>Stappiaceae</taxon>
        <taxon>Pseudovibrio</taxon>
    </lineage>
</organism>
<comment type="caution">
    <text evidence="2">The sequence shown here is derived from an EMBL/GenBank/DDBJ whole genome shotgun (WGS) entry which is preliminary data.</text>
</comment>
<proteinExistence type="predicted"/>
<evidence type="ECO:0000313" key="2">
    <source>
        <dbReference type="EMBL" id="GHB33699.1"/>
    </source>
</evidence>
<feature type="compositionally biased region" description="Polar residues" evidence="1">
    <location>
        <begin position="1"/>
        <end position="12"/>
    </location>
</feature>
<protein>
    <submittedName>
        <fullName evidence="2">Uncharacterized protein</fullName>
    </submittedName>
</protein>
<name>A0ABQ3ECI5_9HYPH</name>
<keyword evidence="3" id="KW-1185">Reference proteome</keyword>